<accession>A0A9P4JW24</accession>
<evidence type="ECO:0000256" key="3">
    <source>
        <dbReference type="ARBA" id="ARBA00017468"/>
    </source>
</evidence>
<keyword evidence="7" id="KW-0256">Endoplasmic reticulum</keyword>
<evidence type="ECO:0000313" key="9">
    <source>
        <dbReference type="EMBL" id="KAF2203608.1"/>
    </source>
</evidence>
<comment type="similarity">
    <text evidence="7">Belongs to the glycosyltransferase 28 family.</text>
</comment>
<proteinExistence type="inferred from homology"/>
<sequence>MSTSNVDQEGSKVCYVTTGATAAFPALIKAVLTPESVRELTTQGYTHLIIQYGDSRGKTVYYEEYQRLQIALDQEVQSQEKGLAIHGFDFKKGGLSEEFQIARETDGLIISHAGSGSILEALRADAAIIVVPNEQLLDNHQEELAKMLARQNYLIHGHLESLHLDIRRSVEFKEKKGSFPPITSGKQRVTAGAEAVLDSTLIRE</sequence>
<dbReference type="PANTHER" id="PTHR47043">
    <property type="entry name" value="UDP-N-ACETYLGLUCOSAMINE TRANSFERASE SUBUNIT ALG13"/>
    <property type="match status" value="1"/>
</dbReference>
<protein>
    <recommendedName>
        <fullName evidence="3 7">UDP-N-acetylglucosamine transferase subunit ALG13</fullName>
        <ecNumber evidence="2 7">2.4.1.141</ecNumber>
    </recommendedName>
    <alternativeName>
        <fullName evidence="5 7">Asparagine-linked glycosylation protein 13</fullName>
    </alternativeName>
</protein>
<comment type="caution">
    <text evidence="9">The sequence shown here is derived from an EMBL/GenBank/DDBJ whole genome shotgun (WGS) entry which is preliminary data.</text>
</comment>
<evidence type="ECO:0000259" key="8">
    <source>
        <dbReference type="Pfam" id="PF04101"/>
    </source>
</evidence>
<dbReference type="EMBL" id="ML993898">
    <property type="protein sequence ID" value="KAF2203608.1"/>
    <property type="molecule type" value="Genomic_DNA"/>
</dbReference>
<dbReference type="EC" id="2.4.1.141" evidence="2 7"/>
<dbReference type="Pfam" id="PF04101">
    <property type="entry name" value="Glyco_tran_28_C"/>
    <property type="match status" value="1"/>
</dbReference>
<gene>
    <name evidence="7" type="primary">ALG13</name>
    <name evidence="9" type="ORF">GQ43DRAFT_253574</name>
</gene>
<keyword evidence="7" id="KW-0808">Transferase</keyword>
<keyword evidence="10" id="KW-1185">Reference proteome</keyword>
<reference evidence="9" key="1">
    <citation type="journal article" date="2020" name="Stud. Mycol.">
        <title>101 Dothideomycetes genomes: a test case for predicting lifestyles and emergence of pathogens.</title>
        <authorList>
            <person name="Haridas S."/>
            <person name="Albert R."/>
            <person name="Binder M."/>
            <person name="Bloem J."/>
            <person name="Labutti K."/>
            <person name="Salamov A."/>
            <person name="Andreopoulos B."/>
            <person name="Baker S."/>
            <person name="Barry K."/>
            <person name="Bills G."/>
            <person name="Bluhm B."/>
            <person name="Cannon C."/>
            <person name="Castanera R."/>
            <person name="Culley D."/>
            <person name="Daum C."/>
            <person name="Ezra D."/>
            <person name="Gonzalez J."/>
            <person name="Henrissat B."/>
            <person name="Kuo A."/>
            <person name="Liang C."/>
            <person name="Lipzen A."/>
            <person name="Lutzoni F."/>
            <person name="Magnuson J."/>
            <person name="Mondo S."/>
            <person name="Nolan M."/>
            <person name="Ohm R."/>
            <person name="Pangilinan J."/>
            <person name="Park H.-J."/>
            <person name="Ramirez L."/>
            <person name="Alfaro M."/>
            <person name="Sun H."/>
            <person name="Tritt A."/>
            <person name="Yoshinaga Y."/>
            <person name="Zwiers L.-H."/>
            <person name="Turgeon B."/>
            <person name="Goodwin S."/>
            <person name="Spatafora J."/>
            <person name="Crous P."/>
            <person name="Grigoriev I."/>
        </authorList>
    </citation>
    <scope>NUCLEOTIDE SEQUENCE</scope>
    <source>
        <strain evidence="9">ATCC 74209</strain>
    </source>
</reference>
<feature type="domain" description="Glycosyl transferase family 28 C-terminal" evidence="8">
    <location>
        <begin position="14"/>
        <end position="174"/>
    </location>
</feature>
<comment type="subunit">
    <text evidence="1 7">Heterodimer with ALG14 to form a functional enzyme.</text>
</comment>
<evidence type="ECO:0000256" key="2">
    <source>
        <dbReference type="ARBA" id="ARBA00012614"/>
    </source>
</evidence>
<evidence type="ECO:0000256" key="5">
    <source>
        <dbReference type="ARBA" id="ARBA00032061"/>
    </source>
</evidence>
<dbReference type="Gene3D" id="3.40.50.2000">
    <property type="entry name" value="Glycogen Phosphorylase B"/>
    <property type="match status" value="1"/>
</dbReference>
<dbReference type="GO" id="GO:0004577">
    <property type="term" value="F:N-acetylglucosaminyldiphosphodolichol N-acetylglucosaminyltransferase activity"/>
    <property type="evidence" value="ECO:0007669"/>
    <property type="project" value="UniProtKB-EC"/>
</dbReference>
<dbReference type="AlphaFoldDB" id="A0A9P4JW24"/>
<dbReference type="GO" id="GO:0043541">
    <property type="term" value="C:UDP-N-acetylglucosamine transferase complex"/>
    <property type="evidence" value="ECO:0007669"/>
    <property type="project" value="TreeGrafter"/>
</dbReference>
<dbReference type="PANTHER" id="PTHR47043:SF1">
    <property type="entry name" value="UDP-N-ACETYLGLUCOSAMINE TRANSFERASE SUBUNIT ALG13"/>
    <property type="match status" value="1"/>
</dbReference>
<name>A0A9P4JW24_9PLEO</name>
<dbReference type="InterPro" id="IPR007235">
    <property type="entry name" value="Glyco_trans_28_C"/>
</dbReference>
<evidence type="ECO:0000313" key="10">
    <source>
        <dbReference type="Proteomes" id="UP000799536"/>
    </source>
</evidence>
<evidence type="ECO:0000256" key="6">
    <source>
        <dbReference type="ARBA" id="ARBA00048184"/>
    </source>
</evidence>
<dbReference type="OrthoDB" id="20273at2759"/>
<dbReference type="Proteomes" id="UP000799536">
    <property type="component" value="Unassembled WGS sequence"/>
</dbReference>
<comment type="subcellular location">
    <subcellularLocation>
        <location evidence="7">Endoplasmic reticulum</location>
    </subcellularLocation>
</comment>
<dbReference type="SUPFAM" id="SSF53756">
    <property type="entry name" value="UDP-Glycosyltransferase/glycogen phosphorylase"/>
    <property type="match status" value="1"/>
</dbReference>
<evidence type="ECO:0000256" key="1">
    <source>
        <dbReference type="ARBA" id="ARBA00011198"/>
    </source>
</evidence>
<dbReference type="InterPro" id="IPR052474">
    <property type="entry name" value="UDP-GlcNAc_transferase"/>
</dbReference>
<evidence type="ECO:0000256" key="4">
    <source>
        <dbReference type="ARBA" id="ARBA00024804"/>
    </source>
</evidence>
<evidence type="ECO:0000256" key="7">
    <source>
        <dbReference type="RuleBase" id="RU362128"/>
    </source>
</evidence>
<comment type="catalytic activity">
    <reaction evidence="6">
        <text>an N-acetyl-alpha-D-glucosaminyl-diphospho-di-trans,poly-cis-dolichol + UDP-N-acetyl-alpha-D-glucosamine = an N,N'-diacetylchitobiosyl-diphospho-di-trans,poly-cis-dolichol + UDP + H(+)</text>
        <dbReference type="Rhea" id="RHEA:23380"/>
        <dbReference type="Rhea" id="RHEA-COMP:19507"/>
        <dbReference type="Rhea" id="RHEA-COMP:19510"/>
        <dbReference type="ChEBI" id="CHEBI:15378"/>
        <dbReference type="ChEBI" id="CHEBI:57269"/>
        <dbReference type="ChEBI" id="CHEBI:57705"/>
        <dbReference type="ChEBI" id="CHEBI:58223"/>
        <dbReference type="ChEBI" id="CHEBI:58427"/>
        <dbReference type="EC" id="2.4.1.141"/>
    </reaction>
</comment>
<dbReference type="GO" id="GO:0006488">
    <property type="term" value="P:dolichol-linked oligosaccharide biosynthetic process"/>
    <property type="evidence" value="ECO:0007669"/>
    <property type="project" value="TreeGrafter"/>
</dbReference>
<keyword evidence="7" id="KW-0328">Glycosyltransferase</keyword>
<comment type="function">
    <text evidence="4 7">Involved in protein N-glycosylation. Essential for the second step of the dolichol-linked oligosaccharide pathway.</text>
</comment>
<organism evidence="9 10">
    <name type="scientific">Delitschia confertaspora ATCC 74209</name>
    <dbReference type="NCBI Taxonomy" id="1513339"/>
    <lineage>
        <taxon>Eukaryota</taxon>
        <taxon>Fungi</taxon>
        <taxon>Dikarya</taxon>
        <taxon>Ascomycota</taxon>
        <taxon>Pezizomycotina</taxon>
        <taxon>Dothideomycetes</taxon>
        <taxon>Pleosporomycetidae</taxon>
        <taxon>Pleosporales</taxon>
        <taxon>Delitschiaceae</taxon>
        <taxon>Delitschia</taxon>
    </lineage>
</organism>